<dbReference type="InterPro" id="IPR006015">
    <property type="entry name" value="Universal_stress_UspA"/>
</dbReference>
<evidence type="ECO:0000313" key="4">
    <source>
        <dbReference type="Proteomes" id="UP000607197"/>
    </source>
</evidence>
<protein>
    <submittedName>
        <fullName evidence="3">Universal stress protein UspA</fullName>
    </submittedName>
</protein>
<dbReference type="Gene3D" id="3.40.50.620">
    <property type="entry name" value="HUPs"/>
    <property type="match status" value="1"/>
</dbReference>
<dbReference type="PANTHER" id="PTHR46268:SF6">
    <property type="entry name" value="UNIVERSAL STRESS PROTEIN UP12"/>
    <property type="match status" value="1"/>
</dbReference>
<accession>A0A830FHN7</accession>
<dbReference type="SUPFAM" id="SSF52402">
    <property type="entry name" value="Adenine nucleotide alpha hydrolases-like"/>
    <property type="match status" value="1"/>
</dbReference>
<dbReference type="EMBL" id="BMPG01000001">
    <property type="protein sequence ID" value="GGL56200.1"/>
    <property type="molecule type" value="Genomic_DNA"/>
</dbReference>
<comment type="caution">
    <text evidence="3">The sequence shown here is derived from an EMBL/GenBank/DDBJ whole genome shotgun (WGS) entry which is preliminary data.</text>
</comment>
<dbReference type="RefSeq" id="WP_188977032.1">
    <property type="nucleotide sequence ID" value="NZ_BMPG01000001.1"/>
</dbReference>
<keyword evidence="4" id="KW-1185">Reference proteome</keyword>
<sequence length="151" mass="16340">MYDRILLATDGTVASENAETHAIDLAAEHDAELHALYVVDESVYSAYSGDEYVDEAEGPEHGLEEQGREALAEVRTAAESVGVDVVEAVEHGDPAEVTVAYAEKADVDLIVLGTKRRPAEYRALLGSTTDRVLRLTERPAIVVKTETSADR</sequence>
<dbReference type="CDD" id="cd00293">
    <property type="entry name" value="USP-like"/>
    <property type="match status" value="1"/>
</dbReference>
<proteinExistence type="inferred from homology"/>
<dbReference type="AlphaFoldDB" id="A0A830FHN7"/>
<dbReference type="PANTHER" id="PTHR46268">
    <property type="entry name" value="STRESS RESPONSE PROTEIN NHAX"/>
    <property type="match status" value="1"/>
</dbReference>
<dbReference type="InterPro" id="IPR014729">
    <property type="entry name" value="Rossmann-like_a/b/a_fold"/>
</dbReference>
<evidence type="ECO:0000256" key="1">
    <source>
        <dbReference type="ARBA" id="ARBA00008791"/>
    </source>
</evidence>
<dbReference type="OrthoDB" id="105697at2157"/>
<dbReference type="InterPro" id="IPR006016">
    <property type="entry name" value="UspA"/>
</dbReference>
<organism evidence="3 4">
    <name type="scientific">Halocalculus aciditolerans</name>
    <dbReference type="NCBI Taxonomy" id="1383812"/>
    <lineage>
        <taxon>Archaea</taxon>
        <taxon>Methanobacteriati</taxon>
        <taxon>Methanobacteriota</taxon>
        <taxon>Stenosarchaea group</taxon>
        <taxon>Halobacteria</taxon>
        <taxon>Halobacteriales</taxon>
        <taxon>Halobacteriaceae</taxon>
        <taxon>Halocalculus</taxon>
    </lineage>
</organism>
<feature type="domain" description="UspA" evidence="2">
    <location>
        <begin position="1"/>
        <end position="144"/>
    </location>
</feature>
<evidence type="ECO:0000259" key="2">
    <source>
        <dbReference type="Pfam" id="PF00582"/>
    </source>
</evidence>
<comment type="similarity">
    <text evidence="1">Belongs to the universal stress protein A family.</text>
</comment>
<reference evidence="3" key="1">
    <citation type="journal article" date="2014" name="Int. J. Syst. Evol. Microbiol.">
        <title>Complete genome sequence of Corynebacterium casei LMG S-19264T (=DSM 44701T), isolated from a smear-ripened cheese.</title>
        <authorList>
            <consortium name="US DOE Joint Genome Institute (JGI-PGF)"/>
            <person name="Walter F."/>
            <person name="Albersmeier A."/>
            <person name="Kalinowski J."/>
            <person name="Ruckert C."/>
        </authorList>
    </citation>
    <scope>NUCLEOTIDE SEQUENCE</scope>
    <source>
        <strain evidence="3">JCM 19596</strain>
    </source>
</reference>
<dbReference type="PRINTS" id="PR01438">
    <property type="entry name" value="UNVRSLSTRESS"/>
</dbReference>
<gene>
    <name evidence="3" type="ORF">GCM10009039_12950</name>
</gene>
<dbReference type="Pfam" id="PF00582">
    <property type="entry name" value="Usp"/>
    <property type="match status" value="1"/>
</dbReference>
<evidence type="ECO:0000313" key="3">
    <source>
        <dbReference type="EMBL" id="GGL56200.1"/>
    </source>
</evidence>
<name>A0A830FHN7_9EURY</name>
<reference evidence="3" key="2">
    <citation type="submission" date="2020-09" db="EMBL/GenBank/DDBJ databases">
        <authorList>
            <person name="Sun Q."/>
            <person name="Ohkuma M."/>
        </authorList>
    </citation>
    <scope>NUCLEOTIDE SEQUENCE</scope>
    <source>
        <strain evidence="3">JCM 19596</strain>
    </source>
</reference>
<dbReference type="Proteomes" id="UP000607197">
    <property type="component" value="Unassembled WGS sequence"/>
</dbReference>